<dbReference type="AlphaFoldDB" id="A0A382G253"/>
<proteinExistence type="predicted"/>
<accession>A0A382G253</accession>
<name>A0A382G253_9ZZZZ</name>
<reference evidence="1" key="1">
    <citation type="submission" date="2018-05" db="EMBL/GenBank/DDBJ databases">
        <authorList>
            <person name="Lanie J.A."/>
            <person name="Ng W.-L."/>
            <person name="Kazmierczak K.M."/>
            <person name="Andrzejewski T.M."/>
            <person name="Davidsen T.M."/>
            <person name="Wayne K.J."/>
            <person name="Tettelin H."/>
            <person name="Glass J.I."/>
            <person name="Rusch D."/>
            <person name="Podicherti R."/>
            <person name="Tsui H.-C.T."/>
            <person name="Winkler M.E."/>
        </authorList>
    </citation>
    <scope>NUCLEOTIDE SEQUENCE</scope>
</reference>
<sequence length="28" mass="3368">MRVWIDIFENAIWYVIAVLSAKKLRKGF</sequence>
<evidence type="ECO:0000313" key="1">
    <source>
        <dbReference type="EMBL" id="SVB69310.1"/>
    </source>
</evidence>
<dbReference type="EMBL" id="UINC01053144">
    <property type="protein sequence ID" value="SVB69310.1"/>
    <property type="molecule type" value="Genomic_DNA"/>
</dbReference>
<feature type="non-terminal residue" evidence="1">
    <location>
        <position position="28"/>
    </location>
</feature>
<organism evidence="1">
    <name type="scientific">marine metagenome</name>
    <dbReference type="NCBI Taxonomy" id="408172"/>
    <lineage>
        <taxon>unclassified sequences</taxon>
        <taxon>metagenomes</taxon>
        <taxon>ecological metagenomes</taxon>
    </lineage>
</organism>
<gene>
    <name evidence="1" type="ORF">METZ01_LOCUS222164</name>
</gene>
<protein>
    <submittedName>
        <fullName evidence="1">Uncharacterized protein</fullName>
    </submittedName>
</protein>